<dbReference type="RefSeq" id="WP_094378500.1">
    <property type="nucleotide sequence ID" value="NZ_NOKA02000012.1"/>
</dbReference>
<dbReference type="Gene3D" id="3.90.1150.10">
    <property type="entry name" value="Aspartate Aminotransferase, domain 1"/>
    <property type="match status" value="1"/>
</dbReference>
<evidence type="ECO:0000256" key="1">
    <source>
        <dbReference type="ARBA" id="ARBA00001933"/>
    </source>
</evidence>
<evidence type="ECO:0000259" key="3">
    <source>
        <dbReference type="Pfam" id="PF00266"/>
    </source>
</evidence>
<proteinExistence type="predicted"/>
<dbReference type="GO" id="GO:0016829">
    <property type="term" value="F:lyase activity"/>
    <property type="evidence" value="ECO:0007669"/>
    <property type="project" value="UniProtKB-KW"/>
</dbReference>
<sequence length="426" mass="48040">MKNMTDKMFTKEELQEIRSKFKYVDHDFEGTNRLFFDNAGGSLRLIKAEEEFKRIDELPDASEHSNKLALYLADVENKGREDIKSVIFNAKSGVIYPGFTASQIMMEIVRVISDNAKGTNYVTTTLEHPSAYDAITYYSKKNNCEMRVAGVNISTGGIDVDAVTSLIDSETAILCCMAASNISGYIYDIEKIFKKAREINPEIYIICDAVQHAPHGILDPEKYGIDAMNIAPYKFFGIRGFSIAYLSDRIASFAHHRLLGKASDEWEIGSPAPAHFAAISAIVDYVAELGEKHGNGETNRRKLFEMGMKRISDHERGLLYMMLEGTENVKGLRYVDGLTVKMDGTDLYTRDLIMSIEFANMSCEQAVEEYEKRNTVTFERSASSLYSKRMVEAFDSKGVVRLSPLHVNSPEEIEEFLRVSQEISRL</sequence>
<evidence type="ECO:0000256" key="2">
    <source>
        <dbReference type="ARBA" id="ARBA00022898"/>
    </source>
</evidence>
<keyword evidence="5" id="KW-0808">Transferase</keyword>
<dbReference type="EMBL" id="QICS01000004">
    <property type="protein sequence ID" value="PXV91195.1"/>
    <property type="molecule type" value="Genomic_DNA"/>
</dbReference>
<dbReference type="InterPro" id="IPR015422">
    <property type="entry name" value="PyrdxlP-dep_Trfase_small"/>
</dbReference>
<evidence type="ECO:0000313" key="7">
    <source>
        <dbReference type="Proteomes" id="UP000247523"/>
    </source>
</evidence>
<evidence type="ECO:0000313" key="6">
    <source>
        <dbReference type="Proteomes" id="UP000216411"/>
    </source>
</evidence>
<reference evidence="4 7" key="2">
    <citation type="submission" date="2018-05" db="EMBL/GenBank/DDBJ databases">
        <title>Genomic Encyclopedia of Type Strains, Phase IV (KMG-IV): sequencing the most valuable type-strain genomes for metagenomic binning, comparative biology and taxonomic classification.</title>
        <authorList>
            <person name="Goeker M."/>
        </authorList>
    </citation>
    <scope>NUCLEOTIDE SEQUENCE [LARGE SCALE GENOMIC DNA]</scope>
    <source>
        <strain evidence="4 7">DSM 28816</strain>
    </source>
</reference>
<gene>
    <name evidence="4" type="ORF">C8E03_104203</name>
    <name evidence="5" type="ORF">CG710_008600</name>
</gene>
<dbReference type="InterPro" id="IPR015421">
    <property type="entry name" value="PyrdxlP-dep_Trfase_major"/>
</dbReference>
<dbReference type="EMBL" id="NOKA02000012">
    <property type="protein sequence ID" value="RDY31644.1"/>
    <property type="molecule type" value="Genomic_DNA"/>
</dbReference>
<dbReference type="OrthoDB" id="7801625at2"/>
<dbReference type="Proteomes" id="UP000247523">
    <property type="component" value="Unassembled WGS sequence"/>
</dbReference>
<accession>A0A255I6P0</accession>
<dbReference type="SUPFAM" id="SSF53383">
    <property type="entry name" value="PLP-dependent transferases"/>
    <property type="match status" value="1"/>
</dbReference>
<dbReference type="PANTHER" id="PTHR43586:SF8">
    <property type="entry name" value="CYSTEINE DESULFURASE 1, CHLOROPLASTIC"/>
    <property type="match status" value="1"/>
</dbReference>
<dbReference type="InterPro" id="IPR000192">
    <property type="entry name" value="Aminotrans_V_dom"/>
</dbReference>
<dbReference type="PANTHER" id="PTHR43586">
    <property type="entry name" value="CYSTEINE DESULFURASE"/>
    <property type="match status" value="1"/>
</dbReference>
<comment type="caution">
    <text evidence="5">The sequence shown here is derived from an EMBL/GenBank/DDBJ whole genome shotgun (WGS) entry which is preliminary data.</text>
</comment>
<dbReference type="Proteomes" id="UP000216411">
    <property type="component" value="Unassembled WGS sequence"/>
</dbReference>
<reference evidence="5 6" key="1">
    <citation type="journal article" date="2017" name="Genome Announc.">
        <title>Draft Genome Sequence of a Sporulating and Motile Strain of Lachnotalea glycerini Isolated from Water in Quebec City, Canada.</title>
        <authorList>
            <person name="Maheux A.F."/>
            <person name="Boudreau D.K."/>
            <person name="Berube E."/>
            <person name="Boissinot M."/>
            <person name="Raymond F."/>
            <person name="Brodeur S."/>
            <person name="Corbeil J."/>
            <person name="Isabel S."/>
            <person name="Omar R.F."/>
            <person name="Bergeron M.G."/>
        </authorList>
    </citation>
    <scope>NUCLEOTIDE SEQUENCE [LARGE SCALE GENOMIC DNA]</scope>
    <source>
        <strain evidence="5 6">CCRI-19302</strain>
    </source>
</reference>
<keyword evidence="6" id="KW-1185">Reference proteome</keyword>
<dbReference type="AlphaFoldDB" id="A0A255I6P0"/>
<feature type="domain" description="Aminotransferase class V" evidence="3">
    <location>
        <begin position="66"/>
        <end position="414"/>
    </location>
</feature>
<keyword evidence="2" id="KW-0663">Pyridoxal phosphate</keyword>
<dbReference type="Gene3D" id="3.40.640.10">
    <property type="entry name" value="Type I PLP-dependent aspartate aminotransferase-like (Major domain)"/>
    <property type="match status" value="1"/>
</dbReference>
<organism evidence="5 6">
    <name type="scientific">Lachnotalea glycerini</name>
    <dbReference type="NCBI Taxonomy" id="1763509"/>
    <lineage>
        <taxon>Bacteria</taxon>
        <taxon>Bacillati</taxon>
        <taxon>Bacillota</taxon>
        <taxon>Clostridia</taxon>
        <taxon>Lachnospirales</taxon>
        <taxon>Lachnospiraceae</taxon>
        <taxon>Lachnotalea</taxon>
    </lineage>
</organism>
<evidence type="ECO:0000313" key="4">
    <source>
        <dbReference type="EMBL" id="PXV91195.1"/>
    </source>
</evidence>
<reference evidence="5" key="3">
    <citation type="submission" date="2018-07" db="EMBL/GenBank/DDBJ databases">
        <authorList>
            <person name="Quirk P.G."/>
            <person name="Krulwich T.A."/>
        </authorList>
    </citation>
    <scope>NUCLEOTIDE SEQUENCE</scope>
    <source>
        <strain evidence="5">CCRI-19302</strain>
    </source>
</reference>
<name>A0A255I6P0_9FIRM</name>
<protein>
    <submittedName>
        <fullName evidence="5">Aminotransferase class V-fold PLP-dependent enzyme</fullName>
    </submittedName>
    <submittedName>
        <fullName evidence="4">Selenocysteine lyase/cysteine desulfurase</fullName>
    </submittedName>
</protein>
<comment type="cofactor">
    <cofactor evidence="1">
        <name>pyridoxal 5'-phosphate</name>
        <dbReference type="ChEBI" id="CHEBI:597326"/>
    </cofactor>
</comment>
<dbReference type="InterPro" id="IPR015424">
    <property type="entry name" value="PyrdxlP-dep_Trfase"/>
</dbReference>
<evidence type="ECO:0000313" key="5">
    <source>
        <dbReference type="EMBL" id="RDY31644.1"/>
    </source>
</evidence>
<keyword evidence="5" id="KW-0032">Aminotransferase</keyword>
<dbReference type="GO" id="GO:0008483">
    <property type="term" value="F:transaminase activity"/>
    <property type="evidence" value="ECO:0007669"/>
    <property type="project" value="UniProtKB-KW"/>
</dbReference>
<keyword evidence="4" id="KW-0456">Lyase</keyword>
<dbReference type="Pfam" id="PF00266">
    <property type="entry name" value="Aminotran_5"/>
    <property type="match status" value="1"/>
</dbReference>